<dbReference type="Pfam" id="PF07715">
    <property type="entry name" value="Plug"/>
    <property type="match status" value="1"/>
</dbReference>
<dbReference type="Gene3D" id="2.60.40.1120">
    <property type="entry name" value="Carboxypeptidase-like, regulatory domain"/>
    <property type="match status" value="1"/>
</dbReference>
<dbReference type="PROSITE" id="PS52016">
    <property type="entry name" value="TONB_DEPENDENT_REC_3"/>
    <property type="match status" value="1"/>
</dbReference>
<dbReference type="RefSeq" id="WP_226176398.1">
    <property type="nucleotide sequence ID" value="NZ_JAJADR010000003.1"/>
</dbReference>
<dbReference type="InterPro" id="IPR023997">
    <property type="entry name" value="TonB-dep_OMP_SusC/RagA_CS"/>
</dbReference>
<comment type="similarity">
    <text evidence="7">Belongs to the TonB-dependent receptor family.</text>
</comment>
<evidence type="ECO:0000256" key="5">
    <source>
        <dbReference type="ARBA" id="ARBA00023136"/>
    </source>
</evidence>
<dbReference type="InterPro" id="IPR036942">
    <property type="entry name" value="Beta-barrel_TonB_sf"/>
</dbReference>
<dbReference type="InterPro" id="IPR012910">
    <property type="entry name" value="Plug_dom"/>
</dbReference>
<dbReference type="Pfam" id="PF13715">
    <property type="entry name" value="CarbopepD_reg_2"/>
    <property type="match status" value="1"/>
</dbReference>
<sequence length="1081" mass="117740">MIKQLPFLVLGLSVPILSAQAQQARTIQGTVTADKQPLPGATVVVKGTNMGASTDASGRFSLVLPAGSGGVVLNISSIGFIAQSITVGSGQTAVQIALEADNKQLEDVVVIGYQEVPREALTGSVSSVSAKQIKDTPVNSTAEALTGRLAGVQITTSEGQPGSDFRILVRGGTSITQDNSPLYIVDGIQLENALNVISPQDIQSVDVLKDAAATAIYGARGANGVVIITTKKGFEGRTVVTYNGFAGVRRIGKTLDVLKPGEYLDFQYERAARNSGDLAIFKNAYGSRDFTGDTLARARQSPFTDWQKEVFGRDAFQQTHNLSVSGGSKGTTFALSLTYNREQGIQVNSDFNRRLLNFRFDHKANDKLRLGLNVRANDQATLGAGTASGGLGSSSRLRNSVQYRPFINNLGTGVAIDPTEPDEEYYFLSGGSSGLVNPVVVAEAEYRRSKSRLANATSYAQYTFFKALSLRSSVGVDYLNTRGEIFNNKNSSAARGLGGKPTAALNTGQQLTINNSNVLSYNNNFGKHHVDALLGHEVYYTQASTLNISTAYLPTDITPESAFSSFNQAQAPAGYIQAAPTTSDNPNRLLSGFSRVNYSYDDKYLLTATFRADGSSRFAADKRWGYFPAASAAWRISRENFMQPLTAVNDLKLRLSYGLAGNNRIGNGLYLRFFSPSGIEYAENDGRVPGLASPALPNSGLVWENTLSRNLGLDLALFDNRIQFTADAYFNTTYDLLLPQPISPINGYTSQQRNIGETSNRGLEFQLTGTAVRTPDFNWTVTGNLAFNRNRVESLGGQPYLPGINADWTRDTGTDYWVAPGQPVGQMYGYITDFDNGRKGFYTVDDFTFTQAANGTWSYTLNKDVPNNSAIGTPAPGEMKFKDINGDGLVNTDDRTVIGQAAPKFTGGLNQQFAYKGFDASVFLNFVYGNDIYNANRIEYTSAYLPNQNVLGLMRDRWRSINAEGQVVTNPDQLRELNKDAQIWAPTRGRYLLHSWAVEDGSFLRINNLTVGYTLPKVLTTRAKVQQLRFYVTVNNLYTLTNYSGYDPEVNTRRGTPLTPGVDYAAYPRSRAYLFGLNLSL</sequence>
<comment type="subcellular location">
    <subcellularLocation>
        <location evidence="1 7">Cell outer membrane</location>
        <topology evidence="1 7">Multi-pass membrane protein</topology>
    </subcellularLocation>
</comment>
<evidence type="ECO:0000256" key="3">
    <source>
        <dbReference type="ARBA" id="ARBA00022452"/>
    </source>
</evidence>
<organism evidence="10 11">
    <name type="scientific">Hymenobacter lucidus</name>
    <dbReference type="NCBI Taxonomy" id="2880930"/>
    <lineage>
        <taxon>Bacteria</taxon>
        <taxon>Pseudomonadati</taxon>
        <taxon>Bacteroidota</taxon>
        <taxon>Cytophagia</taxon>
        <taxon>Cytophagales</taxon>
        <taxon>Hymenobacteraceae</taxon>
        <taxon>Hymenobacter</taxon>
    </lineage>
</organism>
<keyword evidence="5 7" id="KW-0472">Membrane</keyword>
<keyword evidence="4 7" id="KW-0812">Transmembrane</keyword>
<dbReference type="Proteomes" id="UP001165296">
    <property type="component" value="Unassembled WGS sequence"/>
</dbReference>
<dbReference type="InterPro" id="IPR008969">
    <property type="entry name" value="CarboxyPept-like_regulatory"/>
</dbReference>
<dbReference type="InterPro" id="IPR023996">
    <property type="entry name" value="TonB-dep_OMP_SusC/RagA"/>
</dbReference>
<accession>A0ABS8ARS2</accession>
<keyword evidence="2 7" id="KW-0813">Transport</keyword>
<evidence type="ECO:0000256" key="6">
    <source>
        <dbReference type="ARBA" id="ARBA00023237"/>
    </source>
</evidence>
<gene>
    <name evidence="10" type="ORF">LGH74_13115</name>
</gene>
<evidence type="ECO:0000256" key="4">
    <source>
        <dbReference type="ARBA" id="ARBA00022692"/>
    </source>
</evidence>
<evidence type="ECO:0000256" key="7">
    <source>
        <dbReference type="PROSITE-ProRule" id="PRU01360"/>
    </source>
</evidence>
<dbReference type="NCBIfam" id="TIGR04056">
    <property type="entry name" value="OMP_RagA_SusC"/>
    <property type="match status" value="1"/>
</dbReference>
<proteinExistence type="inferred from homology"/>
<dbReference type="InterPro" id="IPR037066">
    <property type="entry name" value="Plug_dom_sf"/>
</dbReference>
<dbReference type="Gene3D" id="2.40.170.20">
    <property type="entry name" value="TonB-dependent receptor, beta-barrel domain"/>
    <property type="match status" value="1"/>
</dbReference>
<evidence type="ECO:0000256" key="1">
    <source>
        <dbReference type="ARBA" id="ARBA00004571"/>
    </source>
</evidence>
<keyword evidence="11" id="KW-1185">Reference proteome</keyword>
<evidence type="ECO:0000259" key="9">
    <source>
        <dbReference type="Pfam" id="PF07715"/>
    </source>
</evidence>
<evidence type="ECO:0000256" key="8">
    <source>
        <dbReference type="SAM" id="SignalP"/>
    </source>
</evidence>
<keyword evidence="8" id="KW-0732">Signal</keyword>
<dbReference type="SUPFAM" id="SSF49464">
    <property type="entry name" value="Carboxypeptidase regulatory domain-like"/>
    <property type="match status" value="1"/>
</dbReference>
<evidence type="ECO:0000256" key="2">
    <source>
        <dbReference type="ARBA" id="ARBA00022448"/>
    </source>
</evidence>
<feature type="domain" description="TonB-dependent receptor plug" evidence="9">
    <location>
        <begin position="120"/>
        <end position="225"/>
    </location>
</feature>
<keyword evidence="6 7" id="KW-0998">Cell outer membrane</keyword>
<name>A0ABS8ARS2_9BACT</name>
<keyword evidence="10" id="KW-0675">Receptor</keyword>
<dbReference type="EMBL" id="JAJADR010000003">
    <property type="protein sequence ID" value="MCB2408923.1"/>
    <property type="molecule type" value="Genomic_DNA"/>
</dbReference>
<comment type="caution">
    <text evidence="10">The sequence shown here is derived from an EMBL/GenBank/DDBJ whole genome shotgun (WGS) entry which is preliminary data.</text>
</comment>
<dbReference type="SUPFAM" id="SSF56935">
    <property type="entry name" value="Porins"/>
    <property type="match status" value="1"/>
</dbReference>
<protein>
    <submittedName>
        <fullName evidence="10">TonB-dependent receptor</fullName>
    </submittedName>
</protein>
<dbReference type="NCBIfam" id="TIGR04057">
    <property type="entry name" value="SusC_RagA_signa"/>
    <property type="match status" value="1"/>
</dbReference>
<keyword evidence="3 7" id="KW-1134">Transmembrane beta strand</keyword>
<evidence type="ECO:0000313" key="11">
    <source>
        <dbReference type="Proteomes" id="UP001165296"/>
    </source>
</evidence>
<dbReference type="InterPro" id="IPR039426">
    <property type="entry name" value="TonB-dep_rcpt-like"/>
</dbReference>
<evidence type="ECO:0000313" key="10">
    <source>
        <dbReference type="EMBL" id="MCB2408923.1"/>
    </source>
</evidence>
<reference evidence="10" key="1">
    <citation type="submission" date="2021-10" db="EMBL/GenBank/DDBJ databases">
        <authorList>
            <person name="Dean J.D."/>
            <person name="Kim M.K."/>
            <person name="Newey C.N."/>
            <person name="Stoker T.S."/>
            <person name="Thompson D.W."/>
            <person name="Grose J.H."/>
        </authorList>
    </citation>
    <scope>NUCLEOTIDE SEQUENCE</scope>
    <source>
        <strain evidence="10">BT178</strain>
    </source>
</reference>
<dbReference type="Gene3D" id="2.170.130.10">
    <property type="entry name" value="TonB-dependent receptor, plug domain"/>
    <property type="match status" value="1"/>
</dbReference>
<feature type="signal peptide" evidence="8">
    <location>
        <begin position="1"/>
        <end position="21"/>
    </location>
</feature>
<feature type="chain" id="PRO_5047409655" evidence="8">
    <location>
        <begin position="22"/>
        <end position="1081"/>
    </location>
</feature>